<dbReference type="PANTHER" id="PTHR31190">
    <property type="entry name" value="DNA-BINDING DOMAIN"/>
    <property type="match status" value="1"/>
</dbReference>
<proteinExistence type="predicted"/>
<dbReference type="InterPro" id="IPR036955">
    <property type="entry name" value="AP2/ERF_dom_sf"/>
</dbReference>
<dbReference type="EMBL" id="JBBNAG010000004">
    <property type="protein sequence ID" value="KAK9140587.1"/>
    <property type="molecule type" value="Genomic_DNA"/>
</dbReference>
<keyword evidence="4" id="KW-0804">Transcription</keyword>
<dbReference type="PRINTS" id="PR00367">
    <property type="entry name" value="ETHRSPELEMNT"/>
</dbReference>
<dbReference type="GO" id="GO:0003677">
    <property type="term" value="F:DNA binding"/>
    <property type="evidence" value="ECO:0007669"/>
    <property type="project" value="UniProtKB-KW"/>
</dbReference>
<keyword evidence="2" id="KW-0805">Transcription regulation</keyword>
<dbReference type="GO" id="GO:0003700">
    <property type="term" value="F:DNA-binding transcription factor activity"/>
    <property type="evidence" value="ECO:0007669"/>
    <property type="project" value="InterPro"/>
</dbReference>
<dbReference type="InterPro" id="IPR016177">
    <property type="entry name" value="DNA-bd_dom_sf"/>
</dbReference>
<organism evidence="7 8">
    <name type="scientific">Stephania cephalantha</name>
    <dbReference type="NCBI Taxonomy" id="152367"/>
    <lineage>
        <taxon>Eukaryota</taxon>
        <taxon>Viridiplantae</taxon>
        <taxon>Streptophyta</taxon>
        <taxon>Embryophyta</taxon>
        <taxon>Tracheophyta</taxon>
        <taxon>Spermatophyta</taxon>
        <taxon>Magnoliopsida</taxon>
        <taxon>Ranunculales</taxon>
        <taxon>Menispermaceae</taxon>
        <taxon>Menispermoideae</taxon>
        <taxon>Cissampelideae</taxon>
        <taxon>Stephania</taxon>
    </lineage>
</organism>
<dbReference type="GO" id="GO:0009873">
    <property type="term" value="P:ethylene-activated signaling pathway"/>
    <property type="evidence" value="ECO:0007669"/>
    <property type="project" value="InterPro"/>
</dbReference>
<evidence type="ECO:0000256" key="4">
    <source>
        <dbReference type="ARBA" id="ARBA00023163"/>
    </source>
</evidence>
<evidence type="ECO:0000256" key="5">
    <source>
        <dbReference type="ARBA" id="ARBA00023242"/>
    </source>
</evidence>
<dbReference type="GO" id="GO:0005634">
    <property type="term" value="C:nucleus"/>
    <property type="evidence" value="ECO:0007669"/>
    <property type="project" value="UniProtKB-SubCell"/>
</dbReference>
<evidence type="ECO:0000313" key="7">
    <source>
        <dbReference type="EMBL" id="KAK9140587.1"/>
    </source>
</evidence>
<keyword evidence="8" id="KW-1185">Reference proteome</keyword>
<dbReference type="Pfam" id="PF00847">
    <property type="entry name" value="AP2"/>
    <property type="match status" value="1"/>
</dbReference>
<dbReference type="CDD" id="cd00018">
    <property type="entry name" value="AP2"/>
    <property type="match status" value="1"/>
</dbReference>
<dbReference type="PROSITE" id="PS51032">
    <property type="entry name" value="AP2_ERF"/>
    <property type="match status" value="1"/>
</dbReference>
<sequence length="162" mass="18446">MKHGLNGNFSNLSITWKGTPSKGKAKREENQLMSNEVRYRGVRRRPFEKFAAEISDCTKHSARAWLGTFDSAEEAARAYDQAAYAMRVFGRRGYGCGGVETSLGMWEIDPKSFLIHYACDSPNPTNLPNPRFKIHRFIQRRMYNRHISEESLLNLGDALLSA</sequence>
<keyword evidence="3" id="KW-0238">DNA-binding</keyword>
<evidence type="ECO:0000259" key="6">
    <source>
        <dbReference type="PROSITE" id="PS51032"/>
    </source>
</evidence>
<dbReference type="PANTHER" id="PTHR31190:SF488">
    <property type="entry name" value="ETHYLENE-RESPONSIVE TRANSCRIPTION FACTOR ERF096"/>
    <property type="match status" value="1"/>
</dbReference>
<comment type="caution">
    <text evidence="7">The sequence shown here is derived from an EMBL/GenBank/DDBJ whole genome shotgun (WGS) entry which is preliminary data.</text>
</comment>
<evidence type="ECO:0000313" key="8">
    <source>
        <dbReference type="Proteomes" id="UP001419268"/>
    </source>
</evidence>
<evidence type="ECO:0000256" key="1">
    <source>
        <dbReference type="ARBA" id="ARBA00004123"/>
    </source>
</evidence>
<dbReference type="SUPFAM" id="SSF54171">
    <property type="entry name" value="DNA-binding domain"/>
    <property type="match status" value="1"/>
</dbReference>
<keyword evidence="5" id="KW-0539">Nucleus</keyword>
<name>A0AAP0PDY1_9MAGN</name>
<reference evidence="7 8" key="1">
    <citation type="submission" date="2024-01" db="EMBL/GenBank/DDBJ databases">
        <title>Genome assemblies of Stephania.</title>
        <authorList>
            <person name="Yang L."/>
        </authorList>
    </citation>
    <scope>NUCLEOTIDE SEQUENCE [LARGE SCALE GENOMIC DNA]</scope>
    <source>
        <strain evidence="7">JXDWG</strain>
        <tissue evidence="7">Leaf</tissue>
    </source>
</reference>
<dbReference type="Gene3D" id="3.30.730.10">
    <property type="entry name" value="AP2/ERF domain"/>
    <property type="match status" value="1"/>
</dbReference>
<evidence type="ECO:0000256" key="2">
    <source>
        <dbReference type="ARBA" id="ARBA00023015"/>
    </source>
</evidence>
<protein>
    <recommendedName>
        <fullName evidence="6">AP2/ERF domain-containing protein</fullName>
    </recommendedName>
</protein>
<dbReference type="SMART" id="SM00380">
    <property type="entry name" value="AP2"/>
    <property type="match status" value="1"/>
</dbReference>
<dbReference type="InterPro" id="IPR001471">
    <property type="entry name" value="AP2/ERF_dom"/>
</dbReference>
<dbReference type="InterPro" id="IPR044808">
    <property type="entry name" value="ERF_plant"/>
</dbReference>
<feature type="domain" description="AP2/ERF" evidence="6">
    <location>
        <begin position="38"/>
        <end position="87"/>
    </location>
</feature>
<accession>A0AAP0PDY1</accession>
<comment type="subcellular location">
    <subcellularLocation>
        <location evidence="1">Nucleus</location>
    </subcellularLocation>
</comment>
<dbReference type="Proteomes" id="UP001419268">
    <property type="component" value="Unassembled WGS sequence"/>
</dbReference>
<gene>
    <name evidence="7" type="ORF">Scep_010268</name>
</gene>
<evidence type="ECO:0000256" key="3">
    <source>
        <dbReference type="ARBA" id="ARBA00023125"/>
    </source>
</evidence>
<dbReference type="AlphaFoldDB" id="A0AAP0PDY1"/>